<keyword evidence="8" id="KW-0227">DNA damage</keyword>
<dbReference type="GO" id="GO:0070552">
    <property type="term" value="C:BRISC complex"/>
    <property type="evidence" value="ECO:0007669"/>
    <property type="project" value="InterPro"/>
</dbReference>
<protein>
    <recommendedName>
        <fullName evidence="3">BRISC and BRCA1-A complex member 2</fullName>
    </recommendedName>
    <alternativeName>
        <fullName evidence="16">BRCA1-A complex subunit BRE</fullName>
    </alternativeName>
    <alternativeName>
        <fullName evidence="17">BRCA1/BRCA2-containing complex subunit 45</fullName>
    </alternativeName>
</protein>
<evidence type="ECO:0000313" key="19">
    <source>
        <dbReference type="Proteomes" id="UP000594263"/>
    </source>
</evidence>
<evidence type="ECO:0000256" key="17">
    <source>
        <dbReference type="ARBA" id="ARBA00032630"/>
    </source>
</evidence>
<keyword evidence="19" id="KW-1185">Reference proteome</keyword>
<evidence type="ECO:0000256" key="12">
    <source>
        <dbReference type="ARBA" id="ARBA00023204"/>
    </source>
</evidence>
<evidence type="ECO:0000256" key="16">
    <source>
        <dbReference type="ARBA" id="ARBA00032491"/>
    </source>
</evidence>
<keyword evidence="14" id="KW-0131">Cell cycle</keyword>
<sequence>MTSSEVLPPLIAAQLNHLLVHSPFPVKVEKLWSASKTRNLLDRFTLILPFCLDFMRCWGRYIQCKCSNAAPGVIFGPDDDSFSPFLMEPDSSGNNKLVMSSLVDWNYRESFRLLNLILGLREQYVAYQRKRVGEVEDERIKFEISTILHRKGIEMMVTGLEEVKFGVPLLAHRNWAQYTIVHFYVIIVCYNFINLKFRYFSGCLPTPRLKLVSSADLRALLFVEDIKLPPWPSGMFMAEYLPDLEDSLGKQVGESISPIDVRRRFIEALAVVFGRPLEADSVFCRKSAFLATSGVFTFLVHISLPMQFPRQQPIIMLQSTQHFNSQGSPIKSTPLPDYPWSPRWEASQMAERIFEYLEEECLNFKKYWNEMQHY</sequence>
<keyword evidence="9" id="KW-0498">Mitosis</keyword>
<accession>A0A7N0SVG9</accession>
<keyword evidence="4" id="KW-0963">Cytoplasm</keyword>
<evidence type="ECO:0000256" key="11">
    <source>
        <dbReference type="ARBA" id="ARBA00022853"/>
    </source>
</evidence>
<dbReference type="PANTHER" id="PTHR15189">
    <property type="entry name" value="BRISC AND BRCA1-A COMPLEX MEMBER 2"/>
    <property type="match status" value="1"/>
</dbReference>
<evidence type="ECO:0000256" key="5">
    <source>
        <dbReference type="ARBA" id="ARBA00022618"/>
    </source>
</evidence>
<keyword evidence="12" id="KW-0234">DNA repair</keyword>
<dbReference type="InterPro" id="IPR010358">
    <property type="entry name" value="BRE"/>
</dbReference>
<dbReference type="GO" id="GO:0005737">
    <property type="term" value="C:cytoplasm"/>
    <property type="evidence" value="ECO:0007669"/>
    <property type="project" value="UniProtKB-SubCell"/>
</dbReference>
<keyword evidence="13" id="KW-0539">Nucleus</keyword>
<evidence type="ECO:0000256" key="2">
    <source>
        <dbReference type="ARBA" id="ARBA00004496"/>
    </source>
</evidence>
<reference evidence="18" key="1">
    <citation type="submission" date="2021-01" db="UniProtKB">
        <authorList>
            <consortium name="EnsemblPlants"/>
        </authorList>
    </citation>
    <scope>IDENTIFICATION</scope>
</reference>
<evidence type="ECO:0000256" key="6">
    <source>
        <dbReference type="ARBA" id="ARBA00022703"/>
    </source>
</evidence>
<comment type="subcellular location">
    <subcellularLocation>
        <location evidence="2">Cytoplasm</location>
    </subcellularLocation>
    <subcellularLocation>
        <location evidence="1">Nucleus</location>
    </subcellularLocation>
</comment>
<evidence type="ECO:0000256" key="7">
    <source>
        <dbReference type="ARBA" id="ARBA00022737"/>
    </source>
</evidence>
<dbReference type="Gramene" id="Kaladp0003s0098.1.v1.1">
    <property type="protein sequence ID" value="Kaladp0003s0098.1.v1.1"/>
    <property type="gene ID" value="Kaladp0003s0098.v1.1"/>
</dbReference>
<evidence type="ECO:0000256" key="13">
    <source>
        <dbReference type="ARBA" id="ARBA00023242"/>
    </source>
</evidence>
<dbReference type="GO" id="GO:0051301">
    <property type="term" value="P:cell division"/>
    <property type="evidence" value="ECO:0007669"/>
    <property type="project" value="UniProtKB-KW"/>
</dbReference>
<evidence type="ECO:0000256" key="14">
    <source>
        <dbReference type="ARBA" id="ARBA00023306"/>
    </source>
</evidence>
<evidence type="ECO:0000256" key="8">
    <source>
        <dbReference type="ARBA" id="ARBA00022763"/>
    </source>
</evidence>
<dbReference type="PANTHER" id="PTHR15189:SF7">
    <property type="entry name" value="BRISC AND BRCA1-A COMPLEX MEMBER 2"/>
    <property type="match status" value="1"/>
</dbReference>
<dbReference type="AlphaFoldDB" id="A0A7N0SVG9"/>
<keyword evidence="5" id="KW-0132">Cell division</keyword>
<dbReference type="EnsemblPlants" id="Kaladp0003s0098.1.v1.1">
    <property type="protein sequence ID" value="Kaladp0003s0098.1.v1.1"/>
    <property type="gene ID" value="Kaladp0003s0098.v1.1"/>
</dbReference>
<organism evidence="18 19">
    <name type="scientific">Kalanchoe fedtschenkoi</name>
    <name type="common">Lavender scallops</name>
    <name type="synonym">South American air plant</name>
    <dbReference type="NCBI Taxonomy" id="63787"/>
    <lineage>
        <taxon>Eukaryota</taxon>
        <taxon>Viridiplantae</taxon>
        <taxon>Streptophyta</taxon>
        <taxon>Embryophyta</taxon>
        <taxon>Tracheophyta</taxon>
        <taxon>Spermatophyta</taxon>
        <taxon>Magnoliopsida</taxon>
        <taxon>eudicotyledons</taxon>
        <taxon>Gunneridae</taxon>
        <taxon>Pentapetalae</taxon>
        <taxon>Saxifragales</taxon>
        <taxon>Crassulaceae</taxon>
        <taxon>Kalanchoe</taxon>
    </lineage>
</organism>
<evidence type="ECO:0000256" key="15">
    <source>
        <dbReference type="ARBA" id="ARBA00025766"/>
    </source>
</evidence>
<proteinExistence type="inferred from homology"/>
<evidence type="ECO:0000313" key="18">
    <source>
        <dbReference type="EnsemblPlants" id="Kaladp0003s0098.1.v1.1"/>
    </source>
</evidence>
<name>A0A7N0SVG9_KALFE</name>
<dbReference type="Proteomes" id="UP000594263">
    <property type="component" value="Unplaced"/>
</dbReference>
<keyword evidence="11" id="KW-0156">Chromatin regulator</keyword>
<dbReference type="GO" id="GO:0006325">
    <property type="term" value="P:chromatin organization"/>
    <property type="evidence" value="ECO:0007669"/>
    <property type="project" value="UniProtKB-KW"/>
</dbReference>
<evidence type="ECO:0000256" key="10">
    <source>
        <dbReference type="ARBA" id="ARBA00022786"/>
    </source>
</evidence>
<dbReference type="OMA" id="QMAERIC"/>
<evidence type="ECO:0000256" key="1">
    <source>
        <dbReference type="ARBA" id="ARBA00004123"/>
    </source>
</evidence>
<comment type="similarity">
    <text evidence="15">Belongs to the BABAM2 family.</text>
</comment>
<keyword evidence="7" id="KW-0677">Repeat</keyword>
<evidence type="ECO:0000256" key="9">
    <source>
        <dbReference type="ARBA" id="ARBA00022776"/>
    </source>
</evidence>
<keyword evidence="6" id="KW-0053">Apoptosis</keyword>
<keyword evidence="10" id="KW-0833">Ubl conjugation pathway</keyword>
<dbReference type="GO" id="GO:0006302">
    <property type="term" value="P:double-strand break repair"/>
    <property type="evidence" value="ECO:0007669"/>
    <property type="project" value="TreeGrafter"/>
</dbReference>
<evidence type="ECO:0000256" key="3">
    <source>
        <dbReference type="ARBA" id="ARBA00019438"/>
    </source>
</evidence>
<dbReference type="Pfam" id="PF06113">
    <property type="entry name" value="BRE"/>
    <property type="match status" value="1"/>
</dbReference>
<evidence type="ECO:0000256" key="4">
    <source>
        <dbReference type="ARBA" id="ARBA00022490"/>
    </source>
</evidence>